<dbReference type="Pfam" id="PF00656">
    <property type="entry name" value="Peptidase_C14"/>
    <property type="match status" value="1"/>
</dbReference>
<name>A0A8H6XMD5_9AGAR</name>
<dbReference type="InterPro" id="IPR011600">
    <property type="entry name" value="Pept_C14_caspase"/>
</dbReference>
<dbReference type="PANTHER" id="PTHR48104">
    <property type="entry name" value="METACASPASE-4"/>
    <property type="match status" value="1"/>
</dbReference>
<organism evidence="3 4">
    <name type="scientific">Mycena venus</name>
    <dbReference type="NCBI Taxonomy" id="2733690"/>
    <lineage>
        <taxon>Eukaryota</taxon>
        <taxon>Fungi</taxon>
        <taxon>Dikarya</taxon>
        <taxon>Basidiomycota</taxon>
        <taxon>Agaricomycotina</taxon>
        <taxon>Agaricomycetes</taxon>
        <taxon>Agaricomycetidae</taxon>
        <taxon>Agaricales</taxon>
        <taxon>Marasmiineae</taxon>
        <taxon>Mycenaceae</taxon>
        <taxon>Mycena</taxon>
    </lineage>
</organism>
<dbReference type="Proteomes" id="UP000620124">
    <property type="component" value="Unassembled WGS sequence"/>
</dbReference>
<dbReference type="OrthoDB" id="3223806at2759"/>
<dbReference type="GO" id="GO:0004197">
    <property type="term" value="F:cysteine-type endopeptidase activity"/>
    <property type="evidence" value="ECO:0007669"/>
    <property type="project" value="InterPro"/>
</dbReference>
<dbReference type="Gene3D" id="3.40.50.1460">
    <property type="match status" value="1"/>
</dbReference>
<comment type="caution">
    <text evidence="3">The sequence shown here is derived from an EMBL/GenBank/DDBJ whole genome shotgun (WGS) entry which is preliminary data.</text>
</comment>
<dbReference type="GO" id="GO:0005737">
    <property type="term" value="C:cytoplasm"/>
    <property type="evidence" value="ECO:0007669"/>
    <property type="project" value="TreeGrafter"/>
</dbReference>
<feature type="domain" description="Peptidase C14 caspase" evidence="2">
    <location>
        <begin position="11"/>
        <end position="260"/>
    </location>
</feature>
<accession>A0A8H6XMD5</accession>
<reference evidence="3" key="1">
    <citation type="submission" date="2020-05" db="EMBL/GenBank/DDBJ databases">
        <title>Mycena genomes resolve the evolution of fungal bioluminescence.</title>
        <authorList>
            <person name="Tsai I.J."/>
        </authorList>
    </citation>
    <scope>NUCLEOTIDE SEQUENCE</scope>
    <source>
        <strain evidence="3">CCC161011</strain>
    </source>
</reference>
<evidence type="ECO:0000259" key="2">
    <source>
        <dbReference type="Pfam" id="PF00656"/>
    </source>
</evidence>
<dbReference type="GO" id="GO:0006508">
    <property type="term" value="P:proteolysis"/>
    <property type="evidence" value="ECO:0007669"/>
    <property type="project" value="InterPro"/>
</dbReference>
<dbReference type="PANTHER" id="PTHR48104:SF30">
    <property type="entry name" value="METACASPASE-1"/>
    <property type="match status" value="1"/>
</dbReference>
<dbReference type="EMBL" id="JACAZI010000015">
    <property type="protein sequence ID" value="KAF7343898.1"/>
    <property type="molecule type" value="Genomic_DNA"/>
</dbReference>
<sequence>MHSAGQRPPIFALVVGIDEYDRSESYGTLRYACKDADSVSAFLVDSLDVPVENIINLRNSASAKRADILGALKTIQHDPRIIKDDNAILIYFAGHGGRQEAPPGWYSVDGEIEIICPSDMSHSRSIVGIPDRTIAFLINEIAKAKGDNITLILDCCSSAGGNRKARQKHCTARNISNPPTIPADCDADIVGPSGGFRAAGVSARFIGMNYESHILLAACGSQAQAYEMHEYKHGVFTHALLTAFKANHFSELTYTSLMDRLEMPDFQAAHCDGHFPDRRLFDRHSGERDRSLYYGCISAAPDAYTLYAGTAHGITSGMKIAIYKSNVAPASNIQIGVLDVDIADATTSKLIPVPNFHPPSRFYGEAIAGSAEHWLTVFCVDSPWLQNIFRASGRTPQSIHTAIVDTETAADLTVVLDIFGSVAFDRSTNPNSALEEPIAQHTGRRICGALPESDAVGIVAVIESASHFYYHLRRQAPPMESNCEIHMELHSLVDTHGDGALSPAGPNLLAPPGSATLFTPNPMCPMGMTLRNESSRDWYPSVFYFDPSDFTILQWYSPALGTHTAHTYHPLHALQSLTNARNRTRALQIDAPLPSHGTLAIGYGNSGSQPWSFEVRDGEEVEVGFIKAFLTQQPADLRGIAQESVFARKAVKRLLGGKERVPELTMSEWSTEMATIILTRK</sequence>
<dbReference type="InterPro" id="IPR050452">
    <property type="entry name" value="Metacaspase"/>
</dbReference>
<keyword evidence="4" id="KW-1185">Reference proteome</keyword>
<evidence type="ECO:0000256" key="1">
    <source>
        <dbReference type="ARBA" id="ARBA00009005"/>
    </source>
</evidence>
<proteinExistence type="inferred from homology"/>
<gene>
    <name evidence="3" type="ORF">MVEN_01678500</name>
</gene>
<evidence type="ECO:0000313" key="3">
    <source>
        <dbReference type="EMBL" id="KAF7343898.1"/>
    </source>
</evidence>
<comment type="similarity">
    <text evidence="1">Belongs to the peptidase C14B family.</text>
</comment>
<protein>
    <submittedName>
        <fullName evidence="3">Putative WD repeat-containing protein C2E1P5.05</fullName>
    </submittedName>
</protein>
<evidence type="ECO:0000313" key="4">
    <source>
        <dbReference type="Proteomes" id="UP000620124"/>
    </source>
</evidence>
<dbReference type="AlphaFoldDB" id="A0A8H6XMD5"/>